<dbReference type="AlphaFoldDB" id="A0A179S997"/>
<dbReference type="Proteomes" id="UP000078316">
    <property type="component" value="Unassembled WGS sequence"/>
</dbReference>
<protein>
    <submittedName>
        <fullName evidence="1">Uncharacterized protein</fullName>
    </submittedName>
</protein>
<dbReference type="EMBL" id="LWHQ01000038">
    <property type="protein sequence ID" value="OAS22482.1"/>
    <property type="molecule type" value="Genomic_DNA"/>
</dbReference>
<evidence type="ECO:0000313" key="2">
    <source>
        <dbReference type="Proteomes" id="UP000078316"/>
    </source>
</evidence>
<reference evidence="1 2" key="1">
    <citation type="submission" date="2016-04" db="EMBL/GenBank/DDBJ databases">
        <authorList>
            <person name="Evans L.H."/>
            <person name="Alamgir A."/>
            <person name="Owens N."/>
            <person name="Weber N.D."/>
            <person name="Virtaneva K."/>
            <person name="Barbian K."/>
            <person name="Babar A."/>
            <person name="Rosenke K."/>
        </authorList>
    </citation>
    <scope>NUCLEOTIDE SEQUENCE [LARGE SCALE GENOMIC DNA]</scope>
    <source>
        <strain evidence="1 2">PMB02</strain>
    </source>
</reference>
<proteinExistence type="predicted"/>
<comment type="caution">
    <text evidence="1">The sequence shown here is derived from an EMBL/GenBank/DDBJ whole genome shotgun (WGS) entry which is preliminary data.</text>
</comment>
<name>A0A179S997_9HYPH</name>
<sequence>MDNLAQVQAHLAHWRDQLADDRRKDDFLFGVQAKGIIATLERKEAELQAAPAKPNWQSGHQGIPTDRPVWAIFFESGSGEDEDVMLLRGVSDEDGEVFTVQHKGDWDRYGHVVCWIDVEERPPFSVEAVDAIVAALANQSGIHWGCADHIVEDWLHREALRAVVDGNRDAPAIAAAALKSREIRFSRYYG</sequence>
<evidence type="ECO:0000313" key="1">
    <source>
        <dbReference type="EMBL" id="OAS22482.1"/>
    </source>
</evidence>
<dbReference type="STRING" id="427683.A5481_18985"/>
<organism evidence="1 2">
    <name type="scientific">Methylobacterium platani</name>
    <dbReference type="NCBI Taxonomy" id="427683"/>
    <lineage>
        <taxon>Bacteria</taxon>
        <taxon>Pseudomonadati</taxon>
        <taxon>Pseudomonadota</taxon>
        <taxon>Alphaproteobacteria</taxon>
        <taxon>Hyphomicrobiales</taxon>
        <taxon>Methylobacteriaceae</taxon>
        <taxon>Methylobacterium</taxon>
    </lineage>
</organism>
<gene>
    <name evidence="1" type="ORF">A5481_18985</name>
</gene>
<accession>A0A179S997</accession>